<reference evidence="1 2" key="1">
    <citation type="journal article" date="2021" name="Sci. Rep.">
        <title>Genome sequencing of the multicellular alga Astrephomene provides insights into convergent evolution of germ-soma differentiation.</title>
        <authorList>
            <person name="Yamashita S."/>
            <person name="Yamamoto K."/>
            <person name="Matsuzaki R."/>
            <person name="Suzuki S."/>
            <person name="Yamaguchi H."/>
            <person name="Hirooka S."/>
            <person name="Minakuchi Y."/>
            <person name="Miyagishima S."/>
            <person name="Kawachi M."/>
            <person name="Toyoda A."/>
            <person name="Nozaki H."/>
        </authorList>
    </citation>
    <scope>NUCLEOTIDE SEQUENCE [LARGE SCALE GENOMIC DNA]</scope>
    <source>
        <strain evidence="1 2">NIES-4017</strain>
    </source>
</reference>
<gene>
    <name evidence="1" type="ORF">Agub_g7142</name>
</gene>
<evidence type="ECO:0008006" key="3">
    <source>
        <dbReference type="Google" id="ProtNLM"/>
    </source>
</evidence>
<accession>A0AAD3HM76</accession>
<evidence type="ECO:0000313" key="2">
    <source>
        <dbReference type="Proteomes" id="UP001054857"/>
    </source>
</evidence>
<organism evidence="1 2">
    <name type="scientific">Astrephomene gubernaculifera</name>
    <dbReference type="NCBI Taxonomy" id="47775"/>
    <lineage>
        <taxon>Eukaryota</taxon>
        <taxon>Viridiplantae</taxon>
        <taxon>Chlorophyta</taxon>
        <taxon>core chlorophytes</taxon>
        <taxon>Chlorophyceae</taxon>
        <taxon>CS clade</taxon>
        <taxon>Chlamydomonadales</taxon>
        <taxon>Astrephomenaceae</taxon>
        <taxon>Astrephomene</taxon>
    </lineage>
</organism>
<dbReference type="Proteomes" id="UP001054857">
    <property type="component" value="Unassembled WGS sequence"/>
</dbReference>
<name>A0AAD3HM76_9CHLO</name>
<protein>
    <recommendedName>
        <fullName evidence="3">WSC domain-containing protein</fullName>
    </recommendedName>
</protein>
<comment type="caution">
    <text evidence="1">The sequence shown here is derived from an EMBL/GenBank/DDBJ whole genome shotgun (WGS) entry which is preliminary data.</text>
</comment>
<dbReference type="AlphaFoldDB" id="A0AAD3HM76"/>
<dbReference type="EMBL" id="BMAR01000010">
    <property type="protein sequence ID" value="GFR45726.1"/>
    <property type="molecule type" value="Genomic_DNA"/>
</dbReference>
<keyword evidence="2" id="KW-1185">Reference proteome</keyword>
<evidence type="ECO:0000313" key="1">
    <source>
        <dbReference type="EMBL" id="GFR45726.1"/>
    </source>
</evidence>
<feature type="non-terminal residue" evidence="1">
    <location>
        <position position="1"/>
    </location>
</feature>
<sequence length="175" mass="18831">FFCYPCTCFALMSNYHSSIPVDCCCVGRLSNPPPCPVLSCSALPRRICPNLQFHLACFPSDHFHSPFAAGLPANIGFVGCYAEDSDARVVSTCITVHRPMSLERCTTLAASMPGSHLIFFALQRAYCYGASSLPAAFEKSRLLDSQCDYSCSTGSVQKCGSTSNTAAVAAYRLLV</sequence>
<proteinExistence type="predicted"/>